<dbReference type="AlphaFoldDB" id="A0A506UIF7"/>
<keyword evidence="2" id="KW-1185">Reference proteome</keyword>
<organism evidence="1 2">
    <name type="scientific">Martelella alba</name>
    <dbReference type="NCBI Taxonomy" id="2590451"/>
    <lineage>
        <taxon>Bacteria</taxon>
        <taxon>Pseudomonadati</taxon>
        <taxon>Pseudomonadota</taxon>
        <taxon>Alphaproteobacteria</taxon>
        <taxon>Hyphomicrobiales</taxon>
        <taxon>Aurantimonadaceae</taxon>
        <taxon>Martelella</taxon>
    </lineage>
</organism>
<evidence type="ECO:0000313" key="2">
    <source>
        <dbReference type="Proteomes" id="UP000318801"/>
    </source>
</evidence>
<dbReference type="EMBL" id="VHLG01000001">
    <property type="protein sequence ID" value="TPW33124.1"/>
    <property type="molecule type" value="Genomic_DNA"/>
</dbReference>
<name>A0A506UIF7_9HYPH</name>
<sequence>MNRAKIGRVDRLGDAVLEGEHLRQLDTRERLQPFEDKRLGHRAAGDQIVTMRPVLQRQAVRFHSLPEINVVKRRQPRHHILNILEHDHSDSLAKSGFATQIRPKRR</sequence>
<dbReference type="RefSeq" id="WP_141147059.1">
    <property type="nucleotide sequence ID" value="NZ_VHLG01000001.1"/>
</dbReference>
<dbReference type="Proteomes" id="UP000318801">
    <property type="component" value="Unassembled WGS sequence"/>
</dbReference>
<accession>A0A506UIF7</accession>
<reference evidence="1 2" key="1">
    <citation type="submission" date="2019-06" db="EMBL/GenBank/DDBJ databases">
        <authorList>
            <person name="Li M."/>
        </authorList>
    </citation>
    <scope>NUCLEOTIDE SEQUENCE [LARGE SCALE GENOMIC DNA]</scope>
    <source>
        <strain evidence="1 2">BGMRC2036</strain>
    </source>
</reference>
<comment type="caution">
    <text evidence="1">The sequence shown here is derived from an EMBL/GenBank/DDBJ whole genome shotgun (WGS) entry which is preliminary data.</text>
</comment>
<gene>
    <name evidence="1" type="ORF">FJU08_00720</name>
</gene>
<protein>
    <submittedName>
        <fullName evidence="1">Uncharacterized protein</fullName>
    </submittedName>
</protein>
<proteinExistence type="predicted"/>
<evidence type="ECO:0000313" key="1">
    <source>
        <dbReference type="EMBL" id="TPW33124.1"/>
    </source>
</evidence>